<accession>A0AAD7DS67</accession>
<proteinExistence type="predicted"/>
<name>A0AAD7DS67_MYCRO</name>
<organism evidence="1 2">
    <name type="scientific">Mycena rosella</name>
    <name type="common">Pink bonnet</name>
    <name type="synonym">Agaricus rosellus</name>
    <dbReference type="NCBI Taxonomy" id="1033263"/>
    <lineage>
        <taxon>Eukaryota</taxon>
        <taxon>Fungi</taxon>
        <taxon>Dikarya</taxon>
        <taxon>Basidiomycota</taxon>
        <taxon>Agaricomycotina</taxon>
        <taxon>Agaricomycetes</taxon>
        <taxon>Agaricomycetidae</taxon>
        <taxon>Agaricales</taxon>
        <taxon>Marasmiineae</taxon>
        <taxon>Mycenaceae</taxon>
        <taxon>Mycena</taxon>
    </lineage>
</organism>
<evidence type="ECO:0000313" key="1">
    <source>
        <dbReference type="EMBL" id="KAJ7698125.1"/>
    </source>
</evidence>
<protein>
    <submittedName>
        <fullName evidence="1">Uncharacterized protein</fullName>
    </submittedName>
</protein>
<reference evidence="1" key="1">
    <citation type="submission" date="2023-03" db="EMBL/GenBank/DDBJ databases">
        <title>Massive genome expansion in bonnet fungi (Mycena s.s.) driven by repeated elements and novel gene families across ecological guilds.</title>
        <authorList>
            <consortium name="Lawrence Berkeley National Laboratory"/>
            <person name="Harder C.B."/>
            <person name="Miyauchi S."/>
            <person name="Viragh M."/>
            <person name="Kuo A."/>
            <person name="Thoen E."/>
            <person name="Andreopoulos B."/>
            <person name="Lu D."/>
            <person name="Skrede I."/>
            <person name="Drula E."/>
            <person name="Henrissat B."/>
            <person name="Morin E."/>
            <person name="Kohler A."/>
            <person name="Barry K."/>
            <person name="LaButti K."/>
            <person name="Morin E."/>
            <person name="Salamov A."/>
            <person name="Lipzen A."/>
            <person name="Mereny Z."/>
            <person name="Hegedus B."/>
            <person name="Baldrian P."/>
            <person name="Stursova M."/>
            <person name="Weitz H."/>
            <person name="Taylor A."/>
            <person name="Grigoriev I.V."/>
            <person name="Nagy L.G."/>
            <person name="Martin F."/>
            <person name="Kauserud H."/>
        </authorList>
    </citation>
    <scope>NUCLEOTIDE SEQUENCE</scope>
    <source>
        <strain evidence="1">CBHHK067</strain>
    </source>
</reference>
<dbReference type="Proteomes" id="UP001221757">
    <property type="component" value="Unassembled WGS sequence"/>
</dbReference>
<dbReference type="AlphaFoldDB" id="A0AAD7DS67"/>
<gene>
    <name evidence="1" type="ORF">B0H17DRAFT_1197099</name>
</gene>
<comment type="caution">
    <text evidence="1">The sequence shown here is derived from an EMBL/GenBank/DDBJ whole genome shotgun (WGS) entry which is preliminary data.</text>
</comment>
<keyword evidence="2" id="KW-1185">Reference proteome</keyword>
<sequence length="251" mass="28611">MFRGDFFIPSECLALLAHAPRLTRCEFRSIEDADASLSATVTPLLLSWLEDLGLASNPDYEYETSCLSILQSLNLPRLHTLDLRCYFPFNDASFISFLKRSPDIQIFIARSDGPDYEIEDGVANSVFTAMRSVTALGLHLDTEELFDQIILLLPKSPSFLPRIHTLTFSVFLQTWGDTHGDMLVDALAARWEPPAGVVQLRDFEFTFPMNRRDYETDDELDHYGDNVAERLQRLTHKGMELHIGPRKAPWL</sequence>
<dbReference type="EMBL" id="JARKIE010000027">
    <property type="protein sequence ID" value="KAJ7698125.1"/>
    <property type="molecule type" value="Genomic_DNA"/>
</dbReference>
<evidence type="ECO:0000313" key="2">
    <source>
        <dbReference type="Proteomes" id="UP001221757"/>
    </source>
</evidence>